<proteinExistence type="predicted"/>
<evidence type="ECO:0000256" key="2">
    <source>
        <dbReference type="ARBA" id="ARBA00022695"/>
    </source>
</evidence>
<gene>
    <name evidence="4" type="ORF">HPS56_05375</name>
</gene>
<comment type="caution">
    <text evidence="4">The sequence shown here is derived from an EMBL/GenBank/DDBJ whole genome shotgun (WGS) entry which is preliminary data.</text>
</comment>
<dbReference type="Proteomes" id="UP000714420">
    <property type="component" value="Unassembled WGS sequence"/>
</dbReference>
<protein>
    <submittedName>
        <fullName evidence="4">NTP transferase domain-containing protein</fullName>
    </submittedName>
</protein>
<dbReference type="InterPro" id="IPR025877">
    <property type="entry name" value="MobA-like_NTP_Trfase"/>
</dbReference>
<name>A0ABX2ALY1_9BACT</name>
<keyword evidence="1 4" id="KW-0808">Transferase</keyword>
<dbReference type="InterPro" id="IPR050065">
    <property type="entry name" value="GlmU-like"/>
</dbReference>
<dbReference type="Gene3D" id="3.90.550.10">
    <property type="entry name" value="Spore Coat Polysaccharide Biosynthesis Protein SpsA, Chain A"/>
    <property type="match status" value="1"/>
</dbReference>
<evidence type="ECO:0000313" key="5">
    <source>
        <dbReference type="Proteomes" id="UP000714420"/>
    </source>
</evidence>
<reference evidence="4 5" key="1">
    <citation type="submission" date="2020-05" db="EMBL/GenBank/DDBJ databases">
        <title>Distinct polysaccharide utilization as determinants for interspecies competition between intestinal Prevotella spp.</title>
        <authorList>
            <person name="Galvez E.J.C."/>
            <person name="Iljazovic A."/>
            <person name="Strowig T."/>
        </authorList>
    </citation>
    <scope>NUCLEOTIDE SEQUENCE [LARGE SCALE GENOMIC DNA]</scope>
    <source>
        <strain evidence="4 5">PMUR</strain>
    </source>
</reference>
<feature type="domain" description="MobA-like NTP transferase" evidence="3">
    <location>
        <begin position="4"/>
        <end position="123"/>
    </location>
</feature>
<keyword evidence="2" id="KW-0548">Nucleotidyltransferase</keyword>
<accession>A0ABX2ALY1</accession>
<organism evidence="4 5">
    <name type="scientific">Xylanibacter muris</name>
    <dbReference type="NCBI Taxonomy" id="2736290"/>
    <lineage>
        <taxon>Bacteria</taxon>
        <taxon>Pseudomonadati</taxon>
        <taxon>Bacteroidota</taxon>
        <taxon>Bacteroidia</taxon>
        <taxon>Bacteroidales</taxon>
        <taxon>Prevotellaceae</taxon>
        <taxon>Xylanibacter</taxon>
    </lineage>
</organism>
<evidence type="ECO:0000256" key="1">
    <source>
        <dbReference type="ARBA" id="ARBA00022679"/>
    </source>
</evidence>
<keyword evidence="5" id="KW-1185">Reference proteome</keyword>
<evidence type="ECO:0000259" key="3">
    <source>
        <dbReference type="Pfam" id="PF12804"/>
    </source>
</evidence>
<sequence>MKFAIIAAGEGSRLAAEGIEMPKPLVEVGGESLIDRLIRIFMSNNPEEIVVICNDRTAMVSRHLVDLQQNGLKGRPVPLRFLVKSTPSSMHSFHEISRYLGNGPFVLTTVDTIFLEDEFTRYVEAFEEGLSIGVYDRSIDGMSPIDGMMVVTDYIDDESPLYVETDAGDTITGFLDKSDSCRYISGGIYGLTPTAIKTLDRCISRGESRMRNFQRALVADGQCLKAYSFSKVLDIDHVGDIAKAEEFLAGQNKKTITTTR</sequence>
<dbReference type="PANTHER" id="PTHR43584">
    <property type="entry name" value="NUCLEOTIDYL TRANSFERASE"/>
    <property type="match status" value="1"/>
</dbReference>
<dbReference type="PANTHER" id="PTHR43584:SF8">
    <property type="entry name" value="N-ACETYLMURAMATE ALPHA-1-PHOSPHATE URIDYLYLTRANSFERASE"/>
    <property type="match status" value="1"/>
</dbReference>
<dbReference type="SUPFAM" id="SSF53448">
    <property type="entry name" value="Nucleotide-diphospho-sugar transferases"/>
    <property type="match status" value="1"/>
</dbReference>
<evidence type="ECO:0000313" key="4">
    <source>
        <dbReference type="EMBL" id="NPD91785.1"/>
    </source>
</evidence>
<dbReference type="EMBL" id="JABKKF010000003">
    <property type="protein sequence ID" value="NPD91785.1"/>
    <property type="molecule type" value="Genomic_DNA"/>
</dbReference>
<dbReference type="GO" id="GO:0016740">
    <property type="term" value="F:transferase activity"/>
    <property type="evidence" value="ECO:0007669"/>
    <property type="project" value="UniProtKB-KW"/>
</dbReference>
<dbReference type="Pfam" id="PF12804">
    <property type="entry name" value="NTP_transf_3"/>
    <property type="match status" value="1"/>
</dbReference>
<dbReference type="RefSeq" id="WP_172275049.1">
    <property type="nucleotide sequence ID" value="NZ_CASGMU010000005.1"/>
</dbReference>
<dbReference type="InterPro" id="IPR029044">
    <property type="entry name" value="Nucleotide-diphossugar_trans"/>
</dbReference>